<dbReference type="PANTHER" id="PTHR24123:SF33">
    <property type="entry name" value="PROTEIN HOS4"/>
    <property type="match status" value="1"/>
</dbReference>
<evidence type="ECO:0000313" key="5">
    <source>
        <dbReference type="EMBL" id="KAK2070059.1"/>
    </source>
</evidence>
<dbReference type="EMBL" id="JAQQPM010000003">
    <property type="protein sequence ID" value="KAK2070059.1"/>
    <property type="molecule type" value="Genomic_DNA"/>
</dbReference>
<keyword evidence="6" id="KW-1185">Reference proteome</keyword>
<name>A0AAD9I3P0_9PEZI</name>
<reference evidence="5" key="1">
    <citation type="journal article" date="2023" name="Mol. Plant Microbe Interact.">
        <title>Elucidating the Obligate Nature and Biological Capacity of an Invasive Fungal Corn Pathogen.</title>
        <authorList>
            <person name="MacCready J.S."/>
            <person name="Roggenkamp E.M."/>
            <person name="Gdanetz K."/>
            <person name="Chilvers M.I."/>
        </authorList>
    </citation>
    <scope>NUCLEOTIDE SEQUENCE</scope>
    <source>
        <strain evidence="5">PM02</strain>
    </source>
</reference>
<comment type="caution">
    <text evidence="5">The sequence shown here is derived from an EMBL/GenBank/DDBJ whole genome shotgun (WGS) entry which is preliminary data.</text>
</comment>
<dbReference type="PANTHER" id="PTHR24123">
    <property type="entry name" value="ANKYRIN REPEAT-CONTAINING"/>
    <property type="match status" value="1"/>
</dbReference>
<dbReference type="InterPro" id="IPR036770">
    <property type="entry name" value="Ankyrin_rpt-contain_sf"/>
</dbReference>
<dbReference type="SUPFAM" id="SSF48403">
    <property type="entry name" value="Ankyrin repeat"/>
    <property type="match status" value="1"/>
</dbReference>
<feature type="repeat" description="ANK" evidence="3">
    <location>
        <begin position="176"/>
        <end position="211"/>
    </location>
</feature>
<sequence>MGLLQLPNEVLCMVAFACDRTTEIAAMAGVNRRLYNLINPILYRIDVDECDASSMLWAAKTGSIGTLEKAYNAGAEVNDTTGSPNCIANVWPHDHPYNDMSVQPFVTFSALSLAAARETANLLLSMTPTVTDEIPWNVWNHTVLHTLAGTNHGEMAKLLAEPIWNLMPESRWECKEGFGPLHFAARRFREEDMAVLDALLKLKLDVNHVNSHGYTPLAYACTYGAFKGAMRLIRAGANVKINSPDLDRRTLLHCILYRHHYYFPTDVHGEIDESEIESDRIQLIEILIEKGVDPNQSSGLDLRHDHTPMTPLIQAISEDLEMPAIEALLAGKACPNAPDTSGRRPLCWAINKPAGTLHADQVIRVLLQHGAHLDASCGNYPTPIQVLLQRVEATDDDTLARRVIGWTTAKNITRRQWLNGRLGQLARRGQQRASNVLLTLIIKLATLANDDSLKKTFAVLNCKRSPGVSFSTTLEHIDNVAVPSGDGEADEDDVLGEAGVIITGSENAEDNEDHDGLDEAEEGGNDVESLSSGNTSSDEDFLDALMRAAADELSGSSTSGSSTDADSEDILTRQAS</sequence>
<feature type="region of interest" description="Disordered" evidence="4">
    <location>
        <begin position="503"/>
        <end position="576"/>
    </location>
</feature>
<evidence type="ECO:0000313" key="6">
    <source>
        <dbReference type="Proteomes" id="UP001217918"/>
    </source>
</evidence>
<gene>
    <name evidence="5" type="ORF">P8C59_004592</name>
</gene>
<evidence type="ECO:0000256" key="1">
    <source>
        <dbReference type="ARBA" id="ARBA00022737"/>
    </source>
</evidence>
<keyword evidence="1" id="KW-0677">Repeat</keyword>
<accession>A0AAD9I3P0</accession>
<feature type="compositionally biased region" description="Low complexity" evidence="4">
    <location>
        <begin position="551"/>
        <end position="564"/>
    </location>
</feature>
<dbReference type="PROSITE" id="PS50088">
    <property type="entry name" value="ANK_REPEAT"/>
    <property type="match status" value="2"/>
</dbReference>
<evidence type="ECO:0000256" key="4">
    <source>
        <dbReference type="SAM" id="MobiDB-lite"/>
    </source>
</evidence>
<dbReference type="AlphaFoldDB" id="A0AAD9I3P0"/>
<organism evidence="5 6">
    <name type="scientific">Phyllachora maydis</name>
    <dbReference type="NCBI Taxonomy" id="1825666"/>
    <lineage>
        <taxon>Eukaryota</taxon>
        <taxon>Fungi</taxon>
        <taxon>Dikarya</taxon>
        <taxon>Ascomycota</taxon>
        <taxon>Pezizomycotina</taxon>
        <taxon>Sordariomycetes</taxon>
        <taxon>Sordariomycetidae</taxon>
        <taxon>Phyllachorales</taxon>
        <taxon>Phyllachoraceae</taxon>
        <taxon>Phyllachora</taxon>
    </lineage>
</organism>
<dbReference type="InterPro" id="IPR051165">
    <property type="entry name" value="Multifunctional_ANK_Repeat"/>
</dbReference>
<proteinExistence type="predicted"/>
<evidence type="ECO:0000256" key="2">
    <source>
        <dbReference type="ARBA" id="ARBA00023043"/>
    </source>
</evidence>
<protein>
    <recommendedName>
        <fullName evidence="7">Ankyrin repeat protein</fullName>
    </recommendedName>
</protein>
<dbReference type="InterPro" id="IPR002110">
    <property type="entry name" value="Ankyrin_rpt"/>
</dbReference>
<feature type="repeat" description="ANK" evidence="3">
    <location>
        <begin position="212"/>
        <end position="244"/>
    </location>
</feature>
<dbReference type="SMART" id="SM00248">
    <property type="entry name" value="ANK"/>
    <property type="match status" value="5"/>
</dbReference>
<evidence type="ECO:0008006" key="7">
    <source>
        <dbReference type="Google" id="ProtNLM"/>
    </source>
</evidence>
<evidence type="ECO:0000256" key="3">
    <source>
        <dbReference type="PROSITE-ProRule" id="PRU00023"/>
    </source>
</evidence>
<dbReference type="Gene3D" id="1.25.40.20">
    <property type="entry name" value="Ankyrin repeat-containing domain"/>
    <property type="match status" value="1"/>
</dbReference>
<keyword evidence="2 3" id="KW-0040">ANK repeat</keyword>
<dbReference type="Proteomes" id="UP001217918">
    <property type="component" value="Unassembled WGS sequence"/>
</dbReference>
<feature type="compositionally biased region" description="Acidic residues" evidence="4">
    <location>
        <begin position="507"/>
        <end position="525"/>
    </location>
</feature>